<evidence type="ECO:0000313" key="2">
    <source>
        <dbReference type="EMBL" id="PCI79761.1"/>
    </source>
</evidence>
<feature type="signal peptide" evidence="1">
    <location>
        <begin position="1"/>
        <end position="31"/>
    </location>
</feature>
<proteinExistence type="predicted"/>
<keyword evidence="1" id="KW-0732">Signal</keyword>
<comment type="caution">
    <text evidence="2">The sequence shown here is derived from an EMBL/GenBank/DDBJ whole genome shotgun (WGS) entry which is preliminary data.</text>
</comment>
<organism evidence="2 3">
    <name type="scientific">SAR86 cluster bacterium</name>
    <dbReference type="NCBI Taxonomy" id="2030880"/>
    <lineage>
        <taxon>Bacteria</taxon>
        <taxon>Pseudomonadati</taxon>
        <taxon>Pseudomonadota</taxon>
        <taxon>Gammaproteobacteria</taxon>
        <taxon>SAR86 cluster</taxon>
    </lineage>
</organism>
<feature type="chain" id="PRO_5013377316" description="TonB C-terminal domain-containing protein" evidence="1">
    <location>
        <begin position="32"/>
        <end position="482"/>
    </location>
</feature>
<dbReference type="InterPro" id="IPR011990">
    <property type="entry name" value="TPR-like_helical_dom_sf"/>
</dbReference>
<dbReference type="AlphaFoldDB" id="A0A2A4XBS6"/>
<evidence type="ECO:0000256" key="1">
    <source>
        <dbReference type="SAM" id="SignalP"/>
    </source>
</evidence>
<dbReference type="Gene3D" id="1.25.40.10">
    <property type="entry name" value="Tetratricopeptide repeat domain"/>
    <property type="match status" value="1"/>
</dbReference>
<accession>A0A2A4XBS6</accession>
<protein>
    <recommendedName>
        <fullName evidence="4">TonB C-terminal domain-containing protein</fullName>
    </recommendedName>
</protein>
<gene>
    <name evidence="2" type="ORF">COB20_04030</name>
</gene>
<dbReference type="Proteomes" id="UP000218767">
    <property type="component" value="Unassembled WGS sequence"/>
</dbReference>
<sequence>MLMQKNRKIVITISRLALAALLCIGALSSYAAEDKLLVGSVVDSAEQMAAYQQQIEDLEFDFGPYHSSLIEPLESMIELLNETEDYEQVAQLQNRQLQVMRTELGFEHPDLIPLLQSIMATQLALGNWEEISDQLEHIRHLRTSIDAENTELLLSAIQDQIDWLFSRITIEDRKEQVLNFFKARDLYEEIEDIVEDSYGEDSLEAAPWLYKVAYNEYHLVSFLNASKGVGSESVDRLVRREGTFGLESQNRYGLSSRSFFGNSSVTPVIERGRPIGDGYLRDAYSMVNKIQDVVEETSDIEAQAMMKIYRSDFQLLSDRGSAIRGYREARDMLLEAGIAEEDVLWFFERPMVIPMEALHLNFADALAELRGRIESFASVKEQEMHLGMFTSWTEALDSTPMPQSKNPFWQLDYPFKYADVSFSVNSRGKASSVDVLATGPEDLDSKRSIWRSVRDIHFRPAIIDNKARRVKDVRMRYQFIDD</sequence>
<evidence type="ECO:0000313" key="3">
    <source>
        <dbReference type="Proteomes" id="UP000218767"/>
    </source>
</evidence>
<dbReference type="EMBL" id="NVUL01000014">
    <property type="protein sequence ID" value="PCI79761.1"/>
    <property type="molecule type" value="Genomic_DNA"/>
</dbReference>
<evidence type="ECO:0008006" key="4">
    <source>
        <dbReference type="Google" id="ProtNLM"/>
    </source>
</evidence>
<name>A0A2A4XBS6_9GAMM</name>
<reference evidence="3" key="1">
    <citation type="submission" date="2017-08" db="EMBL/GenBank/DDBJ databases">
        <title>A dynamic microbial community with high functional redundancy inhabits the cold, oxic subseafloor aquifer.</title>
        <authorList>
            <person name="Tully B.J."/>
            <person name="Wheat C.G."/>
            <person name="Glazer B.T."/>
            <person name="Huber J.A."/>
        </authorList>
    </citation>
    <scope>NUCLEOTIDE SEQUENCE [LARGE SCALE GENOMIC DNA]</scope>
</reference>